<dbReference type="Proteomes" id="UP000672027">
    <property type="component" value="Chromosome"/>
</dbReference>
<keyword evidence="2" id="KW-1185">Reference proteome</keyword>
<dbReference type="EMBL" id="CP072800">
    <property type="protein sequence ID" value="QTR48827.1"/>
    <property type="molecule type" value="Genomic_DNA"/>
</dbReference>
<proteinExistence type="predicted"/>
<protein>
    <submittedName>
        <fullName evidence="1">Uncharacterized protein</fullName>
    </submittedName>
</protein>
<name>A0ABX7X0M5_9GAMM</name>
<gene>
    <name evidence="1" type="ORF">J8380_11085</name>
</gene>
<organism evidence="1 2">
    <name type="scientific">Candidatus Thiothrix anitrata</name>
    <dbReference type="NCBI Taxonomy" id="2823902"/>
    <lineage>
        <taxon>Bacteria</taxon>
        <taxon>Pseudomonadati</taxon>
        <taxon>Pseudomonadota</taxon>
        <taxon>Gammaproteobacteria</taxon>
        <taxon>Thiotrichales</taxon>
        <taxon>Thiotrichaceae</taxon>
        <taxon>Thiothrix</taxon>
    </lineage>
</organism>
<dbReference type="RefSeq" id="WP_210225706.1">
    <property type="nucleotide sequence ID" value="NZ_CP072800.1"/>
</dbReference>
<evidence type="ECO:0000313" key="1">
    <source>
        <dbReference type="EMBL" id="QTR48827.1"/>
    </source>
</evidence>
<reference evidence="1 2" key="1">
    <citation type="submission" date="2021-04" db="EMBL/GenBank/DDBJ databases">
        <title>Genomics, taxonomy and metabolism of representatives of sulfur bacteria of the genus Thiothrix: Thiothrix fructosivorans QT, Thiothrix unzii A1T and three new species, Thiothrix subterranea sp. nov., Thiothrix litoralis sp. nov. and 'Candidatus Thiothrix anitrata' sp. nov.</title>
        <authorList>
            <person name="Ravin N.V."/>
            <person name="Smolyakov D."/>
            <person name="Rudenko T.S."/>
            <person name="Mardanov A.V."/>
            <person name="Beletsky A.V."/>
            <person name="Markov N.D."/>
            <person name="Fomenkov A.I."/>
            <person name="Roberts R.J."/>
            <person name="Karnachuk O.V."/>
            <person name="Novikov A."/>
            <person name="Grabovich M.Y."/>
        </authorList>
    </citation>
    <scope>NUCLEOTIDE SEQUENCE [LARGE SCALE GENOMIC DNA]</scope>
    <source>
        <strain evidence="1 2">A52</strain>
    </source>
</reference>
<accession>A0ABX7X0M5</accession>
<sequence length="77" mass="7807">MNIAFLELAGGLPAAKPISVKVRGDDYAEIQAATNALKQSLAANAGSKTLLMMPARSAGNEPEIAPGCDSAGRYCAG</sequence>
<evidence type="ECO:0000313" key="2">
    <source>
        <dbReference type="Proteomes" id="UP000672027"/>
    </source>
</evidence>